<evidence type="ECO:0000256" key="1">
    <source>
        <dbReference type="ARBA" id="ARBA00022676"/>
    </source>
</evidence>
<dbReference type="GO" id="GO:0016757">
    <property type="term" value="F:glycosyltransferase activity"/>
    <property type="evidence" value="ECO:0007669"/>
    <property type="project" value="UniProtKB-KW"/>
</dbReference>
<name>A0A6B9FJG3_9HYPH</name>
<dbReference type="KEGG" id="mmes:MMSR116_04555"/>
<evidence type="ECO:0000259" key="4">
    <source>
        <dbReference type="Pfam" id="PF04577"/>
    </source>
</evidence>
<dbReference type="PANTHER" id="PTHR20961">
    <property type="entry name" value="GLYCOSYLTRANSFERASE"/>
    <property type="match status" value="1"/>
</dbReference>
<reference evidence="5 6" key="1">
    <citation type="journal article" date="2012" name="Genet. Mol. Biol.">
        <title>Analysis of 16S rRNA and mxaF genes revealing insights into Methylobacterium niche-specific plant association.</title>
        <authorList>
            <person name="Dourado M.N."/>
            <person name="Andreote F.D."/>
            <person name="Dini-Andreote F."/>
            <person name="Conti R."/>
            <person name="Araujo J.M."/>
            <person name="Araujo W.L."/>
        </authorList>
    </citation>
    <scope>NUCLEOTIDE SEQUENCE [LARGE SCALE GENOMIC DNA]</scope>
    <source>
        <strain evidence="5 6">SR1.6/6</strain>
    </source>
</reference>
<gene>
    <name evidence="5" type="ORF">MMSR116_04555</name>
</gene>
<dbReference type="Pfam" id="PF04577">
    <property type="entry name" value="Glyco_transf_61"/>
    <property type="match status" value="1"/>
</dbReference>
<organism evidence="5 6">
    <name type="scientific">Methylobacterium mesophilicum SR1.6/6</name>
    <dbReference type="NCBI Taxonomy" id="908290"/>
    <lineage>
        <taxon>Bacteria</taxon>
        <taxon>Pseudomonadati</taxon>
        <taxon>Pseudomonadota</taxon>
        <taxon>Alphaproteobacteria</taxon>
        <taxon>Hyphomicrobiales</taxon>
        <taxon>Methylobacteriaceae</taxon>
        <taxon>Methylobacterium</taxon>
    </lineage>
</organism>
<dbReference type="InterPro" id="IPR049625">
    <property type="entry name" value="Glyco_transf_61_cat"/>
</dbReference>
<reference evidence="5 6" key="2">
    <citation type="journal article" date="2013" name="Genome Announc.">
        <title>Draft Genome Sequence of Methylobacterium mesophilicum Strain SR1.6/6, Isolated from Citrus sinensis.</title>
        <authorList>
            <person name="Marinho Almeida D."/>
            <person name="Dini-Andreote F."/>
            <person name="Camargo Neves A.A."/>
            <person name="Juca Ramos R.T."/>
            <person name="Andreote F.D."/>
            <person name="Carneiro A.R."/>
            <person name="Oliveira de Souza Lima A."/>
            <person name="Caracciolo Gomes de Sa P.H."/>
            <person name="Ribeiro Barbosa M.S."/>
            <person name="Araujo W.L."/>
            <person name="Silva A."/>
        </authorList>
    </citation>
    <scope>NUCLEOTIDE SEQUENCE [LARGE SCALE GENOMIC DNA]</scope>
    <source>
        <strain evidence="5 6">SR1.6/6</strain>
    </source>
</reference>
<evidence type="ECO:0000313" key="6">
    <source>
        <dbReference type="Proteomes" id="UP000012488"/>
    </source>
</evidence>
<evidence type="ECO:0000313" key="5">
    <source>
        <dbReference type="EMBL" id="QGY01254.1"/>
    </source>
</evidence>
<evidence type="ECO:0000256" key="3">
    <source>
        <dbReference type="ARBA" id="ARBA00023180"/>
    </source>
</evidence>
<evidence type="ECO:0000256" key="2">
    <source>
        <dbReference type="ARBA" id="ARBA00022679"/>
    </source>
</evidence>
<dbReference type="EMBL" id="CP043538">
    <property type="protein sequence ID" value="QGY01254.1"/>
    <property type="molecule type" value="Genomic_DNA"/>
</dbReference>
<accession>A0A6B9FJG3</accession>
<protein>
    <submittedName>
        <fullName evidence="5">Glycosyltransferase family 61 protein</fullName>
    </submittedName>
</protein>
<sequence>MLEWFALRIARRIVDSDYYLTRNADVAAAGVDPVAHFARHWSAAPLRAPNVRMEARIYAWSPVLVAVLAMLGQRRQDITDCFRYRINQLATRRGFGLQLRLALALARFLAVRSASPARPSGGAGTDLGSIYPVVRIGQDAVPWIDCRSIAEAGVFDFADPEVALSAQPPTARRLCRPELWCATILDASIFGFAQVVSHSAFVVYEPEADPTFRYTSRQCEFVITCFGSKGDRVLARVPQDADRAIDAGILLIGRCGANYFHFLIEYATKGYIVDNASIPQDVPLILSDDLFPQEMDALKLLFPSRPFTIREHGKRLDVKTLYVPSLMTFIPDTPDVEFWTVAAVNHASLSWLRGRVLDAAPAPGTPPGRKLYLGRSAGRNITNAEEVEAVFRRHGFEIVNPGQLSFTQQVEAFRTARCIAGPIGAAFANLVFASPGTLVLGLVSPFAVQFSTFASLATFAGCRYLAVPGEHEAYRPGAEKRRRSLELTHGNYRIDLDYLDTVLRTYV</sequence>
<dbReference type="AlphaFoldDB" id="A0A6B9FJG3"/>
<dbReference type="Proteomes" id="UP000012488">
    <property type="component" value="Chromosome"/>
</dbReference>
<keyword evidence="1" id="KW-0328">Glycosyltransferase</keyword>
<proteinExistence type="predicted"/>
<feature type="domain" description="Glycosyltransferase 61 catalytic" evidence="4">
    <location>
        <begin position="259"/>
        <end position="439"/>
    </location>
</feature>
<keyword evidence="3" id="KW-0325">Glycoprotein</keyword>
<dbReference type="InterPro" id="IPR007657">
    <property type="entry name" value="Glycosyltransferase_61"/>
</dbReference>
<keyword evidence="2 5" id="KW-0808">Transferase</keyword>